<dbReference type="Gene3D" id="1.10.630.10">
    <property type="entry name" value="Cytochrome P450"/>
    <property type="match status" value="1"/>
</dbReference>
<name>A0A4T0VER3_9PEZI</name>
<keyword evidence="10" id="KW-1133">Transmembrane helix</keyword>
<dbReference type="PRINTS" id="PR00465">
    <property type="entry name" value="EP450IV"/>
</dbReference>
<dbReference type="CDD" id="cd11041">
    <property type="entry name" value="CYP503A1-like"/>
    <property type="match status" value="1"/>
</dbReference>
<feature type="transmembrane region" description="Helical" evidence="10">
    <location>
        <begin position="20"/>
        <end position="38"/>
    </location>
</feature>
<evidence type="ECO:0000313" key="12">
    <source>
        <dbReference type="Proteomes" id="UP000305883"/>
    </source>
</evidence>
<dbReference type="InterPro" id="IPR001128">
    <property type="entry name" value="Cyt_P450"/>
</dbReference>
<dbReference type="InterPro" id="IPR017972">
    <property type="entry name" value="Cyt_P450_CS"/>
</dbReference>
<dbReference type="PANTHER" id="PTHR46206:SF2">
    <property type="entry name" value="CYTOCHROME P450 MONOOXYGENASE AUSG-RELATED"/>
    <property type="match status" value="1"/>
</dbReference>
<dbReference type="GO" id="GO:0016705">
    <property type="term" value="F:oxidoreductase activity, acting on paired donors, with incorporation or reduction of molecular oxygen"/>
    <property type="evidence" value="ECO:0007669"/>
    <property type="project" value="InterPro"/>
</dbReference>
<reference evidence="11 12" key="1">
    <citation type="journal article" date="2019" name="Genome Biol. Evol.">
        <title>Genomic Plasticity Mediated by Transposable Elements in the Plant Pathogenic Fungus Colletotrichum higginsianum.</title>
        <authorList>
            <person name="Tsushima A."/>
            <person name="Gan P."/>
            <person name="Kumakura N."/>
            <person name="Narusaka M."/>
            <person name="Takano Y."/>
            <person name="Narusaka Y."/>
            <person name="Shirasu K."/>
        </authorList>
    </citation>
    <scope>NUCLEOTIDE SEQUENCE [LARGE SCALE GENOMIC DNA]</scope>
    <source>
        <strain evidence="11 12">MAFF305635-RFP</strain>
    </source>
</reference>
<evidence type="ECO:0000256" key="6">
    <source>
        <dbReference type="ARBA" id="ARBA00023004"/>
    </source>
</evidence>
<protein>
    <submittedName>
        <fullName evidence="11">Cytochrome P450 monooxygenase easM</fullName>
    </submittedName>
</protein>
<dbReference type="EMBL" id="MWPZ01000012">
    <property type="protein sequence ID" value="TIC90196.1"/>
    <property type="molecule type" value="Genomic_DNA"/>
</dbReference>
<evidence type="ECO:0000256" key="9">
    <source>
        <dbReference type="RuleBase" id="RU000461"/>
    </source>
</evidence>
<organism evidence="11 12">
    <name type="scientific">Colletotrichum higginsianum</name>
    <dbReference type="NCBI Taxonomy" id="80884"/>
    <lineage>
        <taxon>Eukaryota</taxon>
        <taxon>Fungi</taxon>
        <taxon>Dikarya</taxon>
        <taxon>Ascomycota</taxon>
        <taxon>Pezizomycotina</taxon>
        <taxon>Sordariomycetes</taxon>
        <taxon>Hypocreomycetidae</taxon>
        <taxon>Glomerellales</taxon>
        <taxon>Glomerellaceae</taxon>
        <taxon>Colletotrichum</taxon>
        <taxon>Colletotrichum destructivum species complex</taxon>
    </lineage>
</organism>
<evidence type="ECO:0000256" key="10">
    <source>
        <dbReference type="SAM" id="Phobius"/>
    </source>
</evidence>
<keyword evidence="5 9" id="KW-0560">Oxidoreductase</keyword>
<dbReference type="OrthoDB" id="1844152at2759"/>
<feature type="binding site" description="axial binding residue" evidence="8">
    <location>
        <position position="488"/>
    </location>
    <ligand>
        <name>heme</name>
        <dbReference type="ChEBI" id="CHEBI:30413"/>
    </ligand>
    <ligandPart>
        <name>Fe</name>
        <dbReference type="ChEBI" id="CHEBI:18248"/>
    </ligandPart>
</feature>
<comment type="similarity">
    <text evidence="2 9">Belongs to the cytochrome P450 family.</text>
</comment>
<keyword evidence="6 8" id="KW-0408">Iron</keyword>
<dbReference type="Pfam" id="PF00067">
    <property type="entry name" value="p450"/>
    <property type="match status" value="1"/>
</dbReference>
<evidence type="ECO:0000256" key="1">
    <source>
        <dbReference type="ARBA" id="ARBA00001971"/>
    </source>
</evidence>
<evidence type="ECO:0000256" key="4">
    <source>
        <dbReference type="ARBA" id="ARBA00022723"/>
    </source>
</evidence>
<keyword evidence="10" id="KW-0472">Membrane</keyword>
<dbReference type="AlphaFoldDB" id="A0A4T0VER3"/>
<accession>A0A4T0VER3</accession>
<keyword evidence="4 8" id="KW-0479">Metal-binding</keyword>
<dbReference type="Proteomes" id="UP000305883">
    <property type="component" value="Unassembled WGS sequence"/>
</dbReference>
<dbReference type="SUPFAM" id="SSF48264">
    <property type="entry name" value="Cytochrome P450"/>
    <property type="match status" value="1"/>
</dbReference>
<evidence type="ECO:0000256" key="2">
    <source>
        <dbReference type="ARBA" id="ARBA00010617"/>
    </source>
</evidence>
<evidence type="ECO:0000256" key="8">
    <source>
        <dbReference type="PIRSR" id="PIRSR602403-1"/>
    </source>
</evidence>
<dbReference type="PROSITE" id="PS00086">
    <property type="entry name" value="CYTOCHROME_P450"/>
    <property type="match status" value="1"/>
</dbReference>
<evidence type="ECO:0000256" key="7">
    <source>
        <dbReference type="ARBA" id="ARBA00023033"/>
    </source>
</evidence>
<evidence type="ECO:0000313" key="11">
    <source>
        <dbReference type="EMBL" id="TIC90196.1"/>
    </source>
</evidence>
<keyword evidence="3 8" id="KW-0349">Heme</keyword>
<evidence type="ECO:0000256" key="3">
    <source>
        <dbReference type="ARBA" id="ARBA00022617"/>
    </source>
</evidence>
<gene>
    <name evidence="11" type="ORF">CH35J_012089</name>
</gene>
<evidence type="ECO:0000256" key="5">
    <source>
        <dbReference type="ARBA" id="ARBA00023002"/>
    </source>
</evidence>
<proteinExistence type="inferred from homology"/>
<dbReference type="GO" id="GO:0004497">
    <property type="term" value="F:monooxygenase activity"/>
    <property type="evidence" value="ECO:0007669"/>
    <property type="project" value="UniProtKB-KW"/>
</dbReference>
<dbReference type="GO" id="GO:0005506">
    <property type="term" value="F:iron ion binding"/>
    <property type="evidence" value="ECO:0007669"/>
    <property type="project" value="InterPro"/>
</dbReference>
<sequence>MESVSVDCLLLAKTLGHCQLVGSFAVLLTLLFGVYHFLRGPLLYPGFPAVGLDDKSWGWFRYRNAVREYRTRGKQIVNEGSETRKPFQVVTDTVTKICFPPEYANELKNIKALSFTKALEKVVFLSVELGVAGFELFTAYRGFEPIKAASHESNILQNVTRLRITPSLNHLTDEIAEETSIALKEQLGVPTDWQEAAFKPIGQNLVARLSARLFVGTQLCRNQEWLKVSTAYAVDGFVAAYALRGWHPLVRWAVSWFLPECRRLRKTVSDARRILEPVIKGHSRHDRQHASGESCKSSPRADTIDWLLEAFDKAGITGRWNVADAQLGLSIVAIHTTTELLTGALFDIVAAGPHLVDELREEIVRVLGPETVAQSQGNTVFSKTSLYEMKLLDSTLKESQRMHTRGIGAMGRVSEADVQLSDGSTIPKGAFSIVTLGCYHDEKVYPQPGIFNPRRFLEMRSKPGEEKNWQLVTTSPHHLGFGYGDHACPGRFLAANEVKIALVYLLMEYDWKLPGQRPQDTMVIGSQHQADARAKVLFKKRVSEIAL</sequence>
<keyword evidence="10" id="KW-0812">Transmembrane</keyword>
<keyword evidence="7 9" id="KW-0503">Monooxygenase</keyword>
<comment type="cofactor">
    <cofactor evidence="1 8">
        <name>heme</name>
        <dbReference type="ChEBI" id="CHEBI:30413"/>
    </cofactor>
</comment>
<comment type="caution">
    <text evidence="11">The sequence shown here is derived from an EMBL/GenBank/DDBJ whole genome shotgun (WGS) entry which is preliminary data.</text>
</comment>
<dbReference type="InterPro" id="IPR002403">
    <property type="entry name" value="Cyt_P450_E_grp-IV"/>
</dbReference>
<dbReference type="PANTHER" id="PTHR46206">
    <property type="entry name" value="CYTOCHROME P450"/>
    <property type="match status" value="1"/>
</dbReference>
<dbReference type="GO" id="GO:0020037">
    <property type="term" value="F:heme binding"/>
    <property type="evidence" value="ECO:0007669"/>
    <property type="project" value="InterPro"/>
</dbReference>
<dbReference type="InterPro" id="IPR036396">
    <property type="entry name" value="Cyt_P450_sf"/>
</dbReference>